<organism evidence="2 3">
    <name type="scientific">Salmonella enterica I</name>
    <dbReference type="NCBI Taxonomy" id="59201"/>
    <lineage>
        <taxon>Bacteria</taxon>
        <taxon>Pseudomonadati</taxon>
        <taxon>Pseudomonadota</taxon>
        <taxon>Gammaproteobacteria</taxon>
        <taxon>Enterobacterales</taxon>
        <taxon>Enterobacteriaceae</taxon>
        <taxon>Salmonella</taxon>
    </lineage>
</organism>
<evidence type="ECO:0000259" key="1">
    <source>
        <dbReference type="Pfam" id="PF00881"/>
    </source>
</evidence>
<dbReference type="RefSeq" id="WP_108415527.1">
    <property type="nucleotide sequence ID" value="NZ_QAQA01000018.1"/>
</dbReference>
<accession>A0A315FY06</accession>
<dbReference type="SUPFAM" id="SSF55469">
    <property type="entry name" value="FMN-dependent nitroreductase-like"/>
    <property type="match status" value="1"/>
</dbReference>
<proteinExistence type="predicted"/>
<feature type="domain" description="Nitroreductase" evidence="1">
    <location>
        <begin position="92"/>
        <end position="255"/>
    </location>
</feature>
<dbReference type="InterPro" id="IPR000415">
    <property type="entry name" value="Nitroreductase-like"/>
</dbReference>
<dbReference type="PANTHER" id="PTHR43745">
    <property type="entry name" value="NITROREDUCTASE MJ1384-RELATED"/>
    <property type="match status" value="1"/>
</dbReference>
<dbReference type="GO" id="GO:0016491">
    <property type="term" value="F:oxidoreductase activity"/>
    <property type="evidence" value="ECO:0007669"/>
    <property type="project" value="InterPro"/>
</dbReference>
<dbReference type="InterPro" id="IPR029479">
    <property type="entry name" value="Nitroreductase"/>
</dbReference>
<evidence type="ECO:0000313" key="3">
    <source>
        <dbReference type="Proteomes" id="UP000250700"/>
    </source>
</evidence>
<gene>
    <name evidence="2" type="ORF">DAX91_22170</name>
</gene>
<comment type="caution">
    <text evidence="2">The sequence shown here is derived from an EMBL/GenBank/DDBJ whole genome shotgun (WGS) entry which is preliminary data.</text>
</comment>
<dbReference type="CDD" id="cd02142">
    <property type="entry name" value="McbC_SagB-like_oxidoreductase"/>
    <property type="match status" value="1"/>
</dbReference>
<dbReference type="AlphaFoldDB" id="A0A315FY06"/>
<dbReference type="InterPro" id="IPR052544">
    <property type="entry name" value="Bacteriocin_Proc_Enz"/>
</dbReference>
<dbReference type="EMBL" id="QARU01000017">
    <property type="protein sequence ID" value="PUF77721.1"/>
    <property type="molecule type" value="Genomic_DNA"/>
</dbReference>
<sequence>MSKHELSLVEVTHYTDPDVLDIVKDFHVRGNFASLPEFSERTFVSAVPITQLEKFENKEVLFRPGFSSVVNISPSQNFSCERLPSGIDFCDRNKLSVRTIEKLLVNAFSSPDPTSVRRPYPSGGAQYPIEVFLCRLSENTENWQIGTNVYHYLPLSQALESVATCNTQSLYRSLSGGDSERLGRPHFALVYCVIFEKALFKYRYRGYRMALMEAGSMYQNAGLVADQIGLRNRVWAGFTDSYVAKTMNLDQRTVAPLIVQFFGDVTDDKCLQ</sequence>
<dbReference type="Pfam" id="PF00881">
    <property type="entry name" value="Nitroreductase"/>
    <property type="match status" value="1"/>
</dbReference>
<dbReference type="Gene3D" id="3.40.109.10">
    <property type="entry name" value="NADH Oxidase"/>
    <property type="match status" value="1"/>
</dbReference>
<evidence type="ECO:0000313" key="2">
    <source>
        <dbReference type="EMBL" id="PUF77721.1"/>
    </source>
</evidence>
<protein>
    <submittedName>
        <fullName evidence="2">Microcin B17-processing protein McbC</fullName>
    </submittedName>
</protein>
<dbReference type="PANTHER" id="PTHR43745:SF2">
    <property type="entry name" value="NITROREDUCTASE MJ1384-RELATED"/>
    <property type="match status" value="1"/>
</dbReference>
<name>A0A315FY06_SALET</name>
<dbReference type="InterPro" id="IPR020051">
    <property type="entry name" value="SagB-type_dehydrogenase"/>
</dbReference>
<reference evidence="2 3" key="1">
    <citation type="submission" date="2018-04" db="EMBL/GenBank/DDBJ databases">
        <title>Whole genome sequencing of Salmonella enterica.</title>
        <authorList>
            <person name="Bell R."/>
        </authorList>
    </citation>
    <scope>NUCLEOTIDE SEQUENCE [LARGE SCALE GENOMIC DNA]</scope>
    <source>
        <strain evidence="2 3">CFSAN058603</strain>
    </source>
</reference>
<dbReference type="NCBIfam" id="TIGR03605">
    <property type="entry name" value="antibiot_sagB"/>
    <property type="match status" value="1"/>
</dbReference>
<dbReference type="Proteomes" id="UP000250700">
    <property type="component" value="Unassembled WGS sequence"/>
</dbReference>